<dbReference type="SMART" id="SM00866">
    <property type="entry name" value="UTRA"/>
    <property type="match status" value="1"/>
</dbReference>
<dbReference type="AlphaFoldDB" id="A0A094XJT8"/>
<dbReference type="PRINTS" id="PR00035">
    <property type="entry name" value="HTHGNTR"/>
</dbReference>
<dbReference type="InterPro" id="IPR036388">
    <property type="entry name" value="WH-like_DNA-bd_sf"/>
</dbReference>
<dbReference type="STRING" id="1218173.BALCAV_0201030"/>
<keyword evidence="3" id="KW-0804">Transcription</keyword>
<dbReference type="SUPFAM" id="SSF64288">
    <property type="entry name" value="Chorismate lyase-like"/>
    <property type="match status" value="1"/>
</dbReference>
<dbReference type="CDD" id="cd07377">
    <property type="entry name" value="WHTH_GntR"/>
    <property type="match status" value="1"/>
</dbReference>
<dbReference type="PANTHER" id="PTHR44846:SF1">
    <property type="entry name" value="MANNOSYL-D-GLYCERATE TRANSPORT_METABOLISM SYSTEM REPRESSOR MNGR-RELATED"/>
    <property type="match status" value="1"/>
</dbReference>
<dbReference type="InterPro" id="IPR000524">
    <property type="entry name" value="Tscrpt_reg_HTH_GntR"/>
</dbReference>
<evidence type="ECO:0000256" key="2">
    <source>
        <dbReference type="ARBA" id="ARBA00023125"/>
    </source>
</evidence>
<dbReference type="SMART" id="SM00345">
    <property type="entry name" value="HTH_GNTR"/>
    <property type="match status" value="1"/>
</dbReference>
<evidence type="ECO:0000256" key="1">
    <source>
        <dbReference type="ARBA" id="ARBA00023015"/>
    </source>
</evidence>
<dbReference type="FunFam" id="1.10.10.10:FF:000079">
    <property type="entry name" value="GntR family transcriptional regulator"/>
    <property type="match status" value="1"/>
</dbReference>
<dbReference type="EMBL" id="ALPT02000002">
    <property type="protein sequence ID" value="KGA99045.1"/>
    <property type="molecule type" value="Genomic_DNA"/>
</dbReference>
<dbReference type="EMBL" id="JALP01000194">
    <property type="protein sequence ID" value="THG89810.1"/>
    <property type="molecule type" value="Genomic_DNA"/>
</dbReference>
<gene>
    <name evidence="6" type="ORF">AJ85_15000</name>
    <name evidence="5" type="ORF">BALCAV_0201030</name>
</gene>
<proteinExistence type="predicted"/>
<dbReference type="InterPro" id="IPR050679">
    <property type="entry name" value="Bact_HTH_transcr_reg"/>
</dbReference>
<dbReference type="SUPFAM" id="SSF46785">
    <property type="entry name" value="Winged helix' DNA-binding domain"/>
    <property type="match status" value="1"/>
</dbReference>
<dbReference type="PROSITE" id="PS50949">
    <property type="entry name" value="HTH_GNTR"/>
    <property type="match status" value="1"/>
</dbReference>
<protein>
    <submittedName>
        <fullName evidence="5">GntR family transcriptional regulator</fullName>
    </submittedName>
</protein>
<dbReference type="GO" id="GO:0003700">
    <property type="term" value="F:DNA-binding transcription factor activity"/>
    <property type="evidence" value="ECO:0007669"/>
    <property type="project" value="InterPro"/>
</dbReference>
<name>A0A094XJT8_ALKAL</name>
<evidence type="ECO:0000313" key="6">
    <source>
        <dbReference type="EMBL" id="THG89810.1"/>
    </source>
</evidence>
<dbReference type="GO" id="GO:0003677">
    <property type="term" value="F:DNA binding"/>
    <property type="evidence" value="ECO:0007669"/>
    <property type="project" value="UniProtKB-KW"/>
</dbReference>
<keyword evidence="2" id="KW-0238">DNA-binding</keyword>
<keyword evidence="7" id="KW-1185">Reference proteome</keyword>
<dbReference type="Gene3D" id="1.10.10.10">
    <property type="entry name" value="Winged helix-like DNA-binding domain superfamily/Winged helix DNA-binding domain"/>
    <property type="match status" value="1"/>
</dbReference>
<dbReference type="InterPro" id="IPR036390">
    <property type="entry name" value="WH_DNA-bd_sf"/>
</dbReference>
<feature type="domain" description="HTH gntR-type" evidence="4">
    <location>
        <begin position="10"/>
        <end position="78"/>
    </location>
</feature>
<reference evidence="5 7" key="1">
    <citation type="journal article" date="2014" name="Genome Announc.">
        <title>Draft Genome Sequence of Bacillus alcalophilus AV1934, a Classic Alkaliphile Isolated from Human Feces in 1934.</title>
        <authorList>
            <person name="Attie O."/>
            <person name="Jayaprakash A."/>
            <person name="Shah H."/>
            <person name="Paulsen I.T."/>
            <person name="Morino M."/>
            <person name="Takahashi Y."/>
            <person name="Narumi I."/>
            <person name="Sachidanandam R."/>
            <person name="Satoh K."/>
            <person name="Ito M."/>
            <person name="Krulwich T.A."/>
        </authorList>
    </citation>
    <scope>NUCLEOTIDE SEQUENCE [LARGE SCALE GENOMIC DNA]</scope>
    <source>
        <strain evidence="5 7">AV1934</strain>
    </source>
</reference>
<dbReference type="Pfam" id="PF00392">
    <property type="entry name" value="GntR"/>
    <property type="match status" value="1"/>
</dbReference>
<keyword evidence="1" id="KW-0805">Transcription regulation</keyword>
<dbReference type="Proteomes" id="UP000297014">
    <property type="component" value="Unassembled WGS sequence"/>
</dbReference>
<organism evidence="5 7">
    <name type="scientific">Alkalihalobacillus alcalophilus ATCC 27647 = CGMCC 1.3604</name>
    <dbReference type="NCBI Taxonomy" id="1218173"/>
    <lineage>
        <taxon>Bacteria</taxon>
        <taxon>Bacillati</taxon>
        <taxon>Bacillota</taxon>
        <taxon>Bacilli</taxon>
        <taxon>Bacillales</taxon>
        <taxon>Bacillaceae</taxon>
        <taxon>Alkalihalobacillus</taxon>
    </lineage>
</organism>
<dbReference type="GO" id="GO:0045892">
    <property type="term" value="P:negative regulation of DNA-templated transcription"/>
    <property type="evidence" value="ECO:0007669"/>
    <property type="project" value="TreeGrafter"/>
</dbReference>
<dbReference type="InterPro" id="IPR028978">
    <property type="entry name" value="Chorismate_lyase_/UTRA_dom_sf"/>
</dbReference>
<evidence type="ECO:0000313" key="8">
    <source>
        <dbReference type="Proteomes" id="UP000297014"/>
    </source>
</evidence>
<dbReference type="InterPro" id="IPR011663">
    <property type="entry name" value="UTRA"/>
</dbReference>
<dbReference type="OrthoDB" id="457376at2"/>
<evidence type="ECO:0000313" key="5">
    <source>
        <dbReference type="EMBL" id="KGA99045.1"/>
    </source>
</evidence>
<dbReference type="Proteomes" id="UP000002754">
    <property type="component" value="Unassembled WGS sequence"/>
</dbReference>
<evidence type="ECO:0000259" key="4">
    <source>
        <dbReference type="PROSITE" id="PS50949"/>
    </source>
</evidence>
<dbReference type="eggNOG" id="COG2188">
    <property type="taxonomic scope" value="Bacteria"/>
</dbReference>
<evidence type="ECO:0000313" key="7">
    <source>
        <dbReference type="Proteomes" id="UP000002754"/>
    </source>
</evidence>
<sequence length="243" mass="27846">MPGLQHDSLIPLYHQLKEVLISTISEGDWKPGDKIASENQLMEQYGISRNTVKKAIEDLVKEGVLYRVQGKGTYVAKQKLEQPLTGFYSFSKVLKEKGMNPSDIIVEVKEVEPCKEVQQALVLEKKEKVIVLKRIRCANDEPIILEESFLPKKVVDDIERLKEVGTVSLYDLLEREFQVFVTRAKEAFEPILLEEEASQLLQTEKGFPALLLERTAYDLNGVPIEFCRSIVRGDRCRFYTELI</sequence>
<dbReference type="RefSeq" id="WP_003322858.1">
    <property type="nucleotide sequence ID" value="NZ_ALPT02000002.1"/>
</dbReference>
<comment type="caution">
    <text evidence="5">The sequence shown here is derived from an EMBL/GenBank/DDBJ whole genome shotgun (WGS) entry which is preliminary data.</text>
</comment>
<evidence type="ECO:0000256" key="3">
    <source>
        <dbReference type="ARBA" id="ARBA00023163"/>
    </source>
</evidence>
<accession>A0A094XJT8</accession>
<reference evidence="6 8" key="2">
    <citation type="submission" date="2014-01" db="EMBL/GenBank/DDBJ databases">
        <title>Draft genome sequencing of Bacillus alcalophilus CGMCC 1.3604.</title>
        <authorList>
            <person name="Yang J."/>
            <person name="Diao L."/>
            <person name="Yang S."/>
        </authorList>
    </citation>
    <scope>NUCLEOTIDE SEQUENCE [LARGE SCALE GENOMIC DNA]</scope>
    <source>
        <strain evidence="6 8">CGMCC 1.3604</strain>
    </source>
</reference>
<dbReference type="Pfam" id="PF07702">
    <property type="entry name" value="UTRA"/>
    <property type="match status" value="1"/>
</dbReference>
<dbReference type="PANTHER" id="PTHR44846">
    <property type="entry name" value="MANNOSYL-D-GLYCERATE TRANSPORT/METABOLISM SYSTEM REPRESSOR MNGR-RELATED"/>
    <property type="match status" value="1"/>
</dbReference>
<dbReference type="Gene3D" id="3.40.1410.10">
    <property type="entry name" value="Chorismate lyase-like"/>
    <property type="match status" value="1"/>
</dbReference>